<dbReference type="RefSeq" id="WP_120771722.1">
    <property type="nucleotide sequence ID" value="NZ_CP032627.1"/>
</dbReference>
<protein>
    <submittedName>
        <fullName evidence="2">DUF2974 domain-containing protein</fullName>
    </submittedName>
</protein>
<organism evidence="2 3">
    <name type="scientific">Lactococcus allomyrinae</name>
    <dbReference type="NCBI Taxonomy" id="2419773"/>
    <lineage>
        <taxon>Bacteria</taxon>
        <taxon>Bacillati</taxon>
        <taxon>Bacillota</taxon>
        <taxon>Bacilli</taxon>
        <taxon>Lactobacillales</taxon>
        <taxon>Streptococcaceae</taxon>
        <taxon>Lactococcus</taxon>
    </lineage>
</organism>
<dbReference type="EMBL" id="CP032627">
    <property type="protein sequence ID" value="AYG00334.1"/>
    <property type="molecule type" value="Genomic_DNA"/>
</dbReference>
<name>A0A387BDJ9_9LACT</name>
<dbReference type="SUPFAM" id="SSF53474">
    <property type="entry name" value="alpha/beta-Hydrolases"/>
    <property type="match status" value="1"/>
</dbReference>
<keyword evidence="3" id="KW-1185">Reference proteome</keyword>
<feature type="domain" description="Fungal lipase-type" evidence="1">
    <location>
        <begin position="166"/>
        <end position="237"/>
    </location>
</feature>
<evidence type="ECO:0000259" key="1">
    <source>
        <dbReference type="Pfam" id="PF01764"/>
    </source>
</evidence>
<dbReference type="InterPro" id="IPR029058">
    <property type="entry name" value="AB_hydrolase_fold"/>
</dbReference>
<evidence type="ECO:0000313" key="3">
    <source>
        <dbReference type="Proteomes" id="UP000269374"/>
    </source>
</evidence>
<dbReference type="Pfam" id="PF01764">
    <property type="entry name" value="Lipase_3"/>
    <property type="match status" value="1"/>
</dbReference>
<dbReference type="InterPro" id="IPR002921">
    <property type="entry name" value="Fungal_lipase-type"/>
</dbReference>
<evidence type="ECO:0000313" key="2">
    <source>
        <dbReference type="EMBL" id="AYG00334.1"/>
    </source>
</evidence>
<dbReference type="AlphaFoldDB" id="A0A387BDJ9"/>
<sequence>MSNLENFNNIYADLAESAYTGNRPNNFPPKSNKDTSQYFNFSKSKTTNIGTKEKPVYQTTQGGEKLPNNGIVYLQPDPTVHTVDVKTSLSIPNPNGGYHTESYTTSTYQKGLLTDEKAGFNAYFLTDTSTVNQETKKAYLAIRGSDAISVENLNDWVYNDGNFALNNAHIPQAKLATTAMKEKIAELSAQAPNVKLNITGHSLGTMVSAQGAAQLIKDDPSAINRLGNIVLFDGPDVTQSLKNMGLSDQQIRALGDKTTYYVNPLDIVSMLNRTAPLKEQFGHVNIIVPLNFTTTFDKSSAHDFGEFQMGANGFPLVASASFHPEMLVAGHNLASLIDTTLSKLKGLVAVSVPTTLLLTALSGGVTGLMALGMTAAQAKEIYDEFDNSYKEIVKKAKKEAKKWDEQAIPKLQSQIQSASSSQKVVLRAELLQTVAQDAVLSAEDYVTKIKSTLSTSKEKVQNSISTGRESAFNIAHYLEFYEIEMLLSDFQMNNFWDESLEDDTNRAASKFQMNLEQFSETLMSISQKIQETDKEGAAGFNDMLAKVQTNWGK</sequence>
<dbReference type="Gene3D" id="3.40.50.1820">
    <property type="entry name" value="alpha/beta hydrolase"/>
    <property type="match status" value="1"/>
</dbReference>
<dbReference type="OrthoDB" id="2243811at2"/>
<reference evidence="2 3" key="1">
    <citation type="submission" date="2018-09" db="EMBL/GenBank/DDBJ databases">
        <title>Genome sequencing of strain 1JSPR-7.</title>
        <authorList>
            <person name="Heo J."/>
            <person name="Kim S.-J."/>
            <person name="Kwon S.-W."/>
        </authorList>
    </citation>
    <scope>NUCLEOTIDE SEQUENCE [LARGE SCALE GENOMIC DNA]</scope>
    <source>
        <strain evidence="2 3">1JSPR-7</strain>
    </source>
</reference>
<dbReference type="GO" id="GO:0006629">
    <property type="term" value="P:lipid metabolic process"/>
    <property type="evidence" value="ECO:0007669"/>
    <property type="project" value="InterPro"/>
</dbReference>
<accession>A0A387BDJ9</accession>
<gene>
    <name evidence="2" type="ORF">D7I46_04050</name>
</gene>
<dbReference type="Proteomes" id="UP000269374">
    <property type="component" value="Chromosome"/>
</dbReference>
<dbReference type="KEGG" id="lact:D7I46_04050"/>
<proteinExistence type="predicted"/>